<name>A0A0A3Y4E8_BRAJP</name>
<reference evidence="4 5" key="1">
    <citation type="submission" date="2014-09" db="EMBL/GenBank/DDBJ databases">
        <title>Draft genome of Bradyrhizobium japonicum Is-34.</title>
        <authorList>
            <person name="Tsurumaru H."/>
            <person name="Yamakawa T."/>
            <person name="Hashimoto S."/>
            <person name="Okizaki K."/>
            <person name="Kanesaki Y."/>
            <person name="Yoshikawa H."/>
            <person name="Yajima S."/>
        </authorList>
    </citation>
    <scope>NUCLEOTIDE SEQUENCE [LARGE SCALE GENOMIC DNA]</scope>
    <source>
        <strain evidence="4 5">Is-34</strain>
    </source>
</reference>
<sequence length="231" mass="26156">MLARDWYYNERNRMGIEPAVASIYDAHDDADLRARAALKMLGVQRGWRIADIGCGNGVLATEAALMGAEVDAIDISPAMLALAEIYARDRKAPVRTQSAGLLSFAYRPESYDLIVSEFTLHHLPDFWKAVAMSRIYRALKPGASFYLRDIVYASMPDAIERDVEQWADYHIKNHDFSRESVVTHMRDEYSTFGWVMERMLTDVGFTLASVDYHAPMHGTYLLRKPKAGEQG</sequence>
<feature type="domain" description="Methyltransferase" evidence="3">
    <location>
        <begin position="49"/>
        <end position="142"/>
    </location>
</feature>
<evidence type="ECO:0000256" key="1">
    <source>
        <dbReference type="ARBA" id="ARBA00022603"/>
    </source>
</evidence>
<evidence type="ECO:0000256" key="2">
    <source>
        <dbReference type="ARBA" id="ARBA00022679"/>
    </source>
</evidence>
<accession>A0A0A3Y4E8</accession>
<dbReference type="GO" id="GO:0032259">
    <property type="term" value="P:methylation"/>
    <property type="evidence" value="ECO:0007669"/>
    <property type="project" value="UniProtKB-KW"/>
</dbReference>
<gene>
    <name evidence="4" type="ORF">MA20_02340</name>
</gene>
<protein>
    <submittedName>
        <fullName evidence="4">SAM-dependent methyltransferase</fullName>
    </submittedName>
</protein>
<dbReference type="PANTHER" id="PTHR43861:SF1">
    <property type="entry name" value="TRANS-ACONITATE 2-METHYLTRANSFERASE"/>
    <property type="match status" value="1"/>
</dbReference>
<evidence type="ECO:0000313" key="4">
    <source>
        <dbReference type="EMBL" id="KGT81602.1"/>
    </source>
</evidence>
<dbReference type="GO" id="GO:0008168">
    <property type="term" value="F:methyltransferase activity"/>
    <property type="evidence" value="ECO:0007669"/>
    <property type="project" value="UniProtKB-KW"/>
</dbReference>
<dbReference type="eggNOG" id="COG2226">
    <property type="taxonomic scope" value="Bacteria"/>
</dbReference>
<dbReference type="Proteomes" id="UP000030377">
    <property type="component" value="Unassembled WGS sequence"/>
</dbReference>
<dbReference type="Pfam" id="PF13649">
    <property type="entry name" value="Methyltransf_25"/>
    <property type="match status" value="1"/>
</dbReference>
<keyword evidence="2 4" id="KW-0808">Transferase</keyword>
<evidence type="ECO:0000313" key="5">
    <source>
        <dbReference type="Proteomes" id="UP000030377"/>
    </source>
</evidence>
<dbReference type="CDD" id="cd02440">
    <property type="entry name" value="AdoMet_MTases"/>
    <property type="match status" value="1"/>
</dbReference>
<dbReference type="Gene3D" id="3.40.50.150">
    <property type="entry name" value="Vaccinia Virus protein VP39"/>
    <property type="match status" value="1"/>
</dbReference>
<proteinExistence type="predicted"/>
<dbReference type="InterPro" id="IPR029063">
    <property type="entry name" value="SAM-dependent_MTases_sf"/>
</dbReference>
<evidence type="ECO:0000259" key="3">
    <source>
        <dbReference type="Pfam" id="PF13649"/>
    </source>
</evidence>
<organism evidence="4 5">
    <name type="scientific">Bradyrhizobium japonicum</name>
    <dbReference type="NCBI Taxonomy" id="375"/>
    <lineage>
        <taxon>Bacteria</taxon>
        <taxon>Pseudomonadati</taxon>
        <taxon>Pseudomonadota</taxon>
        <taxon>Alphaproteobacteria</taxon>
        <taxon>Hyphomicrobiales</taxon>
        <taxon>Nitrobacteraceae</taxon>
        <taxon>Bradyrhizobium</taxon>
    </lineage>
</organism>
<dbReference type="EMBL" id="JRPN01000001">
    <property type="protein sequence ID" value="KGT81602.1"/>
    <property type="molecule type" value="Genomic_DNA"/>
</dbReference>
<keyword evidence="1 4" id="KW-0489">Methyltransferase</keyword>
<dbReference type="STRING" id="375.BKD09_RS13775"/>
<dbReference type="RefSeq" id="WP_028156453.1">
    <property type="nucleotide sequence ID" value="NZ_CP081350.1"/>
</dbReference>
<comment type="caution">
    <text evidence="4">The sequence shown here is derived from an EMBL/GenBank/DDBJ whole genome shotgun (WGS) entry which is preliminary data.</text>
</comment>
<dbReference type="InterPro" id="IPR041698">
    <property type="entry name" value="Methyltransf_25"/>
</dbReference>
<dbReference type="PANTHER" id="PTHR43861">
    <property type="entry name" value="TRANS-ACONITATE 2-METHYLTRANSFERASE-RELATED"/>
    <property type="match status" value="1"/>
</dbReference>
<dbReference type="AlphaFoldDB" id="A0A0A3Y4E8"/>
<dbReference type="SUPFAM" id="SSF53335">
    <property type="entry name" value="S-adenosyl-L-methionine-dependent methyltransferases"/>
    <property type="match status" value="1"/>
</dbReference>